<keyword evidence="5" id="KW-0963">Cytoplasm</keyword>
<dbReference type="GO" id="GO:0007059">
    <property type="term" value="P:chromosome segregation"/>
    <property type="evidence" value="ECO:0007669"/>
    <property type="project" value="InterPro"/>
</dbReference>
<dbReference type="GO" id="GO:0005876">
    <property type="term" value="C:spindle microtubule"/>
    <property type="evidence" value="ECO:0007669"/>
    <property type="project" value="InterPro"/>
</dbReference>
<proteinExistence type="inferred from homology"/>
<dbReference type="GO" id="GO:0051301">
    <property type="term" value="P:cell division"/>
    <property type="evidence" value="ECO:0007669"/>
    <property type="project" value="UniProtKB-KW"/>
</dbReference>
<dbReference type="InterPro" id="IPR026762">
    <property type="entry name" value="Ska2"/>
</dbReference>
<dbReference type="PANTHER" id="PTHR32017">
    <property type="entry name" value="SPINDLE AND KINETOCHORE-ASSOCIATED PROTEIN 2"/>
    <property type="match status" value="1"/>
</dbReference>
<evidence type="ECO:0000256" key="12">
    <source>
        <dbReference type="ARBA" id="ARBA00023328"/>
    </source>
</evidence>
<evidence type="ECO:0000256" key="2">
    <source>
        <dbReference type="ARBA" id="ARBA00004629"/>
    </source>
</evidence>
<evidence type="ECO:0000256" key="1">
    <source>
        <dbReference type="ARBA" id="ARBA00004186"/>
    </source>
</evidence>
<keyword evidence="9" id="KW-0995">Kinetochore</keyword>
<keyword evidence="7" id="KW-0493">Microtubule</keyword>
<name>A0AAV1Q3Z9_SCOSC</name>
<organism evidence="15 16">
    <name type="scientific">Scomber scombrus</name>
    <name type="common">Atlantic mackerel</name>
    <name type="synonym">Scomber vernalis</name>
    <dbReference type="NCBI Taxonomy" id="13677"/>
    <lineage>
        <taxon>Eukaryota</taxon>
        <taxon>Metazoa</taxon>
        <taxon>Chordata</taxon>
        <taxon>Craniata</taxon>
        <taxon>Vertebrata</taxon>
        <taxon>Euteleostomi</taxon>
        <taxon>Actinopterygii</taxon>
        <taxon>Neopterygii</taxon>
        <taxon>Teleostei</taxon>
        <taxon>Neoteleostei</taxon>
        <taxon>Acanthomorphata</taxon>
        <taxon>Pelagiaria</taxon>
        <taxon>Scombriformes</taxon>
        <taxon>Scombridae</taxon>
        <taxon>Scomber</taxon>
    </lineage>
</organism>
<comment type="caution">
    <text evidence="15">The sequence shown here is derived from an EMBL/GenBank/DDBJ whole genome shotgun (WGS) entry which is preliminary data.</text>
</comment>
<evidence type="ECO:0000256" key="3">
    <source>
        <dbReference type="ARBA" id="ARBA00010684"/>
    </source>
</evidence>
<dbReference type="GO" id="GO:0000940">
    <property type="term" value="C:outer kinetochore"/>
    <property type="evidence" value="ECO:0007669"/>
    <property type="project" value="InterPro"/>
</dbReference>
<evidence type="ECO:0000256" key="6">
    <source>
        <dbReference type="ARBA" id="ARBA00022618"/>
    </source>
</evidence>
<keyword evidence="4" id="KW-0158">Chromosome</keyword>
<dbReference type="PANTHER" id="PTHR32017:SF3">
    <property type="entry name" value="SPINDLE AND KINETOCHORE-ASSOCIATED PROTEIN 2"/>
    <property type="match status" value="1"/>
</dbReference>
<dbReference type="Pfam" id="PF16740">
    <property type="entry name" value="SKA2"/>
    <property type="match status" value="1"/>
</dbReference>
<evidence type="ECO:0000256" key="4">
    <source>
        <dbReference type="ARBA" id="ARBA00022454"/>
    </source>
</evidence>
<evidence type="ECO:0000259" key="14">
    <source>
        <dbReference type="Pfam" id="PF16740"/>
    </source>
</evidence>
<comment type="similarity">
    <text evidence="3">Belongs to the SKA2 family.</text>
</comment>
<dbReference type="InterPro" id="IPR042091">
    <property type="entry name" value="Ska2_N"/>
</dbReference>
<evidence type="ECO:0000256" key="13">
    <source>
        <dbReference type="ARBA" id="ARBA00029651"/>
    </source>
</evidence>
<evidence type="ECO:0000256" key="11">
    <source>
        <dbReference type="ARBA" id="ARBA00023306"/>
    </source>
</evidence>
<keyword evidence="16" id="KW-1185">Reference proteome</keyword>
<keyword evidence="11" id="KW-0131">Cell cycle</keyword>
<evidence type="ECO:0000256" key="9">
    <source>
        <dbReference type="ARBA" id="ARBA00022838"/>
    </source>
</evidence>
<keyword evidence="12" id="KW-0137">Centromere</keyword>
<reference evidence="15 16" key="1">
    <citation type="submission" date="2024-01" db="EMBL/GenBank/DDBJ databases">
        <authorList>
            <person name="Alioto T."/>
            <person name="Alioto T."/>
            <person name="Gomez Garrido J."/>
        </authorList>
    </citation>
    <scope>NUCLEOTIDE SEQUENCE [LARGE SCALE GENOMIC DNA]</scope>
</reference>
<dbReference type="AlphaFoldDB" id="A0AAV1Q3Z9"/>
<evidence type="ECO:0000256" key="5">
    <source>
        <dbReference type="ARBA" id="ARBA00022490"/>
    </source>
</evidence>
<sequence length="214" mass="24253">METTVEKLEAMFQKSEADLEYIERRLKLDFINNSAENGCPTEENPAVMLENLRAIKAKHTALCSQLKDIAAAQKESMDSIRINLISVMGLIQHFQQTTDVEVQTLTESEHESTEFLGSAISQTTTEVPPFVEMSGQQHPPNYVYEKPSKAMLEVVPLSIRSDIKLADLNVFYKELQQHFSKNNSGSLSVQKMKQFLQHLSVVQPERKGDFHLVI</sequence>
<evidence type="ECO:0000313" key="15">
    <source>
        <dbReference type="EMBL" id="CAK6977311.1"/>
    </source>
</evidence>
<keyword evidence="8" id="KW-0498">Mitosis</keyword>
<evidence type="ECO:0000313" key="16">
    <source>
        <dbReference type="Proteomes" id="UP001314229"/>
    </source>
</evidence>
<evidence type="ECO:0000256" key="8">
    <source>
        <dbReference type="ARBA" id="ARBA00022776"/>
    </source>
</evidence>
<accession>A0AAV1Q3Z9</accession>
<dbReference type="EMBL" id="CAWUFR010000402">
    <property type="protein sequence ID" value="CAK6977311.1"/>
    <property type="molecule type" value="Genomic_DNA"/>
</dbReference>
<protein>
    <recommendedName>
        <fullName evidence="13">Protein FAM33A</fullName>
    </recommendedName>
</protein>
<feature type="domain" description="Ska2 N-terminal" evidence="14">
    <location>
        <begin position="2"/>
        <end position="114"/>
    </location>
</feature>
<evidence type="ECO:0000256" key="10">
    <source>
        <dbReference type="ARBA" id="ARBA00023212"/>
    </source>
</evidence>
<gene>
    <name evidence="15" type="ORF">FSCOSCO3_A012837</name>
</gene>
<comment type="subcellular location">
    <subcellularLocation>
        <location evidence="2">Chromosome</location>
        <location evidence="2">Centromere</location>
        <location evidence="2">Kinetochore</location>
    </subcellularLocation>
    <subcellularLocation>
        <location evidence="1">Cytoplasm</location>
        <location evidence="1">Cytoskeleton</location>
        <location evidence="1">Spindle</location>
    </subcellularLocation>
</comment>
<evidence type="ECO:0000256" key="7">
    <source>
        <dbReference type="ARBA" id="ARBA00022701"/>
    </source>
</evidence>
<keyword evidence="6" id="KW-0132">Cell division</keyword>
<keyword evidence="10" id="KW-0206">Cytoskeleton</keyword>
<dbReference type="GO" id="GO:0008017">
    <property type="term" value="F:microtubule binding"/>
    <property type="evidence" value="ECO:0007669"/>
    <property type="project" value="InterPro"/>
</dbReference>
<dbReference type="Proteomes" id="UP001314229">
    <property type="component" value="Unassembled WGS sequence"/>
</dbReference>
<dbReference type="GO" id="GO:0000278">
    <property type="term" value="P:mitotic cell cycle"/>
    <property type="evidence" value="ECO:0007669"/>
    <property type="project" value="TreeGrafter"/>
</dbReference>
<dbReference type="Gene3D" id="6.10.250.1380">
    <property type="match status" value="1"/>
</dbReference>